<dbReference type="Proteomes" id="UP000885832">
    <property type="component" value="Unassembled WGS sequence"/>
</dbReference>
<dbReference type="PROSITE" id="PS51918">
    <property type="entry name" value="RADICAL_SAM"/>
    <property type="match status" value="1"/>
</dbReference>
<dbReference type="InterPro" id="IPR034457">
    <property type="entry name" value="Organic_radical-activating"/>
</dbReference>
<evidence type="ECO:0000256" key="8">
    <source>
        <dbReference type="ARBA" id="ARBA00023014"/>
    </source>
</evidence>
<comment type="caution">
    <text evidence="10">The sequence shown here is derived from an EMBL/GenBank/DDBJ whole genome shotgun (WGS) entry which is preliminary data.</text>
</comment>
<keyword evidence="8" id="KW-0411">Iron-sulfur</keyword>
<sequence length="260" mass="29252">MKEQQALIFDIKRDCSEDGPGIRTTVFFKGCPLSCVWCQNPEGKEPRIEHWAGSAEPETVGDWISLDELLYRLLIDKPFYRSSGGGVTLSGGEVTQQMGFVHSLLKALKAEGIHTAIETSGFFNYRRFSELLLPWLDLIYFDLKLVDEAESRQYTGQGNALILENFSKLIESRSVPVIPRVPLIPGITTSEMNLRGIADFLASHGIDAATLLPYNPLWADKALKLDKKTDYQRTTFMTPQEKNQCVQLFQPGKRRVGHAN</sequence>
<organism evidence="10">
    <name type="scientific">Candidatus Tenderia electrophaga</name>
    <dbReference type="NCBI Taxonomy" id="1748243"/>
    <lineage>
        <taxon>Bacteria</taxon>
        <taxon>Pseudomonadati</taxon>
        <taxon>Pseudomonadota</taxon>
        <taxon>Gammaproteobacteria</taxon>
        <taxon>Candidatus Tenderiales</taxon>
        <taxon>Candidatus Tenderiaceae</taxon>
        <taxon>Candidatus Tenderia</taxon>
    </lineage>
</organism>
<dbReference type="PANTHER" id="PTHR30352:SF4">
    <property type="entry name" value="PYRUVATE FORMATE-LYASE 2-ACTIVATING ENZYME"/>
    <property type="match status" value="1"/>
</dbReference>
<dbReference type="EMBL" id="DRNF01000028">
    <property type="protein sequence ID" value="HHJ80074.1"/>
    <property type="molecule type" value="Genomic_DNA"/>
</dbReference>
<dbReference type="PIRSF" id="PIRSF000371">
    <property type="entry name" value="PFL_act_enz"/>
    <property type="match status" value="1"/>
</dbReference>
<dbReference type="InterPro" id="IPR058240">
    <property type="entry name" value="rSAM_sf"/>
</dbReference>
<dbReference type="GO" id="GO:0046872">
    <property type="term" value="F:metal ion binding"/>
    <property type="evidence" value="ECO:0007669"/>
    <property type="project" value="UniProtKB-KW"/>
</dbReference>
<gene>
    <name evidence="10" type="ORF">ENJ65_00410</name>
</gene>
<accession>A0A832J5E3</accession>
<dbReference type="GO" id="GO:0051539">
    <property type="term" value="F:4 iron, 4 sulfur cluster binding"/>
    <property type="evidence" value="ECO:0007669"/>
    <property type="project" value="UniProtKB-KW"/>
</dbReference>
<evidence type="ECO:0000259" key="9">
    <source>
        <dbReference type="PROSITE" id="PS51918"/>
    </source>
</evidence>
<dbReference type="AlphaFoldDB" id="A0A832J5E3"/>
<dbReference type="InterPro" id="IPR012839">
    <property type="entry name" value="Organic_radical_activase"/>
</dbReference>
<proteinExistence type="inferred from homology"/>
<reference evidence="10" key="1">
    <citation type="journal article" date="2020" name="mSystems">
        <title>Genome- and Community-Level Interaction Insights into Carbon Utilization and Element Cycling Functions of Hydrothermarchaeota in Hydrothermal Sediment.</title>
        <authorList>
            <person name="Zhou Z."/>
            <person name="Liu Y."/>
            <person name="Xu W."/>
            <person name="Pan J."/>
            <person name="Luo Z.H."/>
            <person name="Li M."/>
        </authorList>
    </citation>
    <scope>NUCLEOTIDE SEQUENCE [LARGE SCALE GENOMIC DNA]</scope>
    <source>
        <strain evidence="10">HyVt-505</strain>
    </source>
</reference>
<evidence type="ECO:0000256" key="5">
    <source>
        <dbReference type="ARBA" id="ARBA00022723"/>
    </source>
</evidence>
<keyword evidence="3" id="KW-0004">4Fe-4S</keyword>
<evidence type="ECO:0000256" key="7">
    <source>
        <dbReference type="ARBA" id="ARBA00023004"/>
    </source>
</evidence>
<evidence type="ECO:0000256" key="3">
    <source>
        <dbReference type="ARBA" id="ARBA00022485"/>
    </source>
</evidence>
<dbReference type="CDD" id="cd01335">
    <property type="entry name" value="Radical_SAM"/>
    <property type="match status" value="1"/>
</dbReference>
<dbReference type="SFLD" id="SFLDS00029">
    <property type="entry name" value="Radical_SAM"/>
    <property type="match status" value="1"/>
</dbReference>
<evidence type="ECO:0000256" key="2">
    <source>
        <dbReference type="ARBA" id="ARBA00009777"/>
    </source>
</evidence>
<dbReference type="PROSITE" id="PS01087">
    <property type="entry name" value="RADICAL_ACTIVATING"/>
    <property type="match status" value="1"/>
</dbReference>
<evidence type="ECO:0000256" key="6">
    <source>
        <dbReference type="ARBA" id="ARBA00023002"/>
    </source>
</evidence>
<dbReference type="InterPro" id="IPR001989">
    <property type="entry name" value="Radical_activat_CS"/>
</dbReference>
<dbReference type="Gene3D" id="3.20.20.70">
    <property type="entry name" value="Aldolase class I"/>
    <property type="match status" value="1"/>
</dbReference>
<dbReference type="GO" id="GO:0016491">
    <property type="term" value="F:oxidoreductase activity"/>
    <property type="evidence" value="ECO:0007669"/>
    <property type="project" value="UniProtKB-KW"/>
</dbReference>
<keyword evidence="6" id="KW-0560">Oxidoreductase</keyword>
<protein>
    <submittedName>
        <fullName evidence="10">Radical SAM protein</fullName>
    </submittedName>
</protein>
<dbReference type="Pfam" id="PF04055">
    <property type="entry name" value="Radical_SAM"/>
    <property type="match status" value="1"/>
</dbReference>
<name>A0A832J5E3_9GAMM</name>
<keyword evidence="7" id="KW-0408">Iron</keyword>
<evidence type="ECO:0000256" key="4">
    <source>
        <dbReference type="ARBA" id="ARBA00022691"/>
    </source>
</evidence>
<keyword evidence="5" id="KW-0479">Metal-binding</keyword>
<dbReference type="PANTHER" id="PTHR30352">
    <property type="entry name" value="PYRUVATE FORMATE-LYASE-ACTIVATING ENZYME"/>
    <property type="match status" value="1"/>
</dbReference>
<dbReference type="SFLD" id="SFLDG01066">
    <property type="entry name" value="organic_radical-activating_enz"/>
    <property type="match status" value="1"/>
</dbReference>
<feature type="domain" description="Radical SAM core" evidence="9">
    <location>
        <begin position="17"/>
        <end position="259"/>
    </location>
</feature>
<comment type="cofactor">
    <cofactor evidence="1">
        <name>[4Fe-4S] cluster</name>
        <dbReference type="ChEBI" id="CHEBI:49883"/>
    </cofactor>
</comment>
<dbReference type="InterPro" id="IPR013785">
    <property type="entry name" value="Aldolase_TIM"/>
</dbReference>
<evidence type="ECO:0000256" key="1">
    <source>
        <dbReference type="ARBA" id="ARBA00001966"/>
    </source>
</evidence>
<keyword evidence="4" id="KW-0949">S-adenosyl-L-methionine</keyword>
<dbReference type="InterPro" id="IPR007197">
    <property type="entry name" value="rSAM"/>
</dbReference>
<evidence type="ECO:0000313" key="10">
    <source>
        <dbReference type="EMBL" id="HHJ80074.1"/>
    </source>
</evidence>
<dbReference type="SUPFAM" id="SSF102114">
    <property type="entry name" value="Radical SAM enzymes"/>
    <property type="match status" value="1"/>
</dbReference>
<comment type="similarity">
    <text evidence="2">Belongs to the organic radical-activating enzymes family.</text>
</comment>